<keyword evidence="3" id="KW-1185">Reference proteome</keyword>
<comment type="caution">
    <text evidence="2">The sequence shown here is derived from an EMBL/GenBank/DDBJ whole genome shotgun (WGS) entry which is preliminary data.</text>
</comment>
<name>A0A9W5B0P7_9HYPH</name>
<dbReference type="AlphaFoldDB" id="A0A9W5B0P7"/>
<dbReference type="Proteomes" id="UP000191933">
    <property type="component" value="Unassembled WGS sequence"/>
</dbReference>
<feature type="region of interest" description="Disordered" evidence="1">
    <location>
        <begin position="1"/>
        <end position="55"/>
    </location>
</feature>
<sequence length="55" mass="5671">MRKVPLGCHSRPDIHARDTLGGYPFTSTSSGLPEPSGTVDVGLLEPDLLHAGTGG</sequence>
<dbReference type="EMBL" id="FBVY01000008">
    <property type="protein sequence ID" value="CUW89868.1"/>
    <property type="molecule type" value="Genomic_DNA"/>
</dbReference>
<evidence type="ECO:0000256" key="1">
    <source>
        <dbReference type="SAM" id="MobiDB-lite"/>
    </source>
</evidence>
<evidence type="ECO:0000313" key="2">
    <source>
        <dbReference type="EMBL" id="CUW89868.1"/>
    </source>
</evidence>
<reference evidence="2 3" key="1">
    <citation type="submission" date="2016-01" db="EMBL/GenBank/DDBJ databases">
        <authorList>
            <person name="Regsiter A."/>
            <person name="william w."/>
        </authorList>
    </citation>
    <scope>NUCLEOTIDE SEQUENCE [LARGE SCALE GENOMIC DNA]</scope>
    <source>
        <strain evidence="2 3">CFBP 5494</strain>
    </source>
</reference>
<evidence type="ECO:0000313" key="3">
    <source>
        <dbReference type="Proteomes" id="UP000191933"/>
    </source>
</evidence>
<accession>A0A9W5B0P7</accession>
<organism evidence="2 3">
    <name type="scientific">Agrobacterium genomosp. 2 str. CFBP 5494</name>
    <dbReference type="NCBI Taxonomy" id="1183436"/>
    <lineage>
        <taxon>Bacteria</taxon>
        <taxon>Pseudomonadati</taxon>
        <taxon>Pseudomonadota</taxon>
        <taxon>Alphaproteobacteria</taxon>
        <taxon>Hyphomicrobiales</taxon>
        <taxon>Rhizobiaceae</taxon>
        <taxon>Rhizobium/Agrobacterium group</taxon>
        <taxon>Agrobacterium</taxon>
        <taxon>Agrobacterium tumefaciens complex</taxon>
    </lineage>
</organism>
<gene>
    <name evidence="2" type="ORF">AGR2A_Cc160262</name>
</gene>
<proteinExistence type="predicted"/>
<protein>
    <submittedName>
        <fullName evidence="2">Uncharacterized protein</fullName>
    </submittedName>
</protein>